<dbReference type="Proteomes" id="UP001153334">
    <property type="component" value="Unassembled WGS sequence"/>
</dbReference>
<comment type="caution">
    <text evidence="1">The sequence shown here is derived from an EMBL/GenBank/DDBJ whole genome shotgun (WGS) entry which is preliminary data.</text>
</comment>
<protein>
    <submittedName>
        <fullName evidence="1">Uncharacterized protein</fullName>
    </submittedName>
</protein>
<gene>
    <name evidence="1" type="ORF">ONZ43_g796</name>
</gene>
<evidence type="ECO:0000313" key="1">
    <source>
        <dbReference type="EMBL" id="KAJ8123200.1"/>
    </source>
</evidence>
<sequence>MEGFSTDNQVARQLQQIQNKSIAEFHQNLKASMLLKDDMPDFLSSAPLVINLLGHIRLLAWSNAATVDIVREVDSSFKSNKLSVNLVHLYQQGHKAFATAGENMGAINDTLQALFGRSGLVFGILECLTDPSGQSSLQERMSRLSSGMDDCVNRANATRREMDTWGDMAGELARATNSEFATMERRIKEYKLDRDLLNDSNKIVEHLMNNCAKVLEIERKKYMEAESDVKKAKKKNRGLSTFGLVSLVSITNPILETIHHATSLVGKTPGLIEKLANPTIGIGASSNGDSRQQQNPVQASIGRQQAPTNTRVVTNEMAYTKAYAISELVSELQSLSEGGLEDSKTEMRGLLAQAEHLCRDIQPSSKPSRDACHILNDCRKIITEMLKKSEKSITLNVGSPGDNRWAAKLEEMKASAAALELEASSQPGQAFGDHVPILNPQMFIRDTGSIDVNAFLNRRQEDLARKELACATALSNFEKRAESYAANQREIIEIAHKLNRLHNKEVTTAQIRDVLREAAGLMERLQGEMANLSTYFIRIKGILDRLQKYECLTLTTEINNALGRGSAVAGLSFSEFQAQIICSNLLILRGHAGCIASSCEFYYNVSGTHLLPLFAALYNLPLDPDHATRQDAINKLEAKTNEAAEKIRSSGRERILSMKSAVEQMGRLAQSQREGLPQLPISQKTSLKAAAREVKEQQSSKIDNTEMPASTVHILRDLGDL</sequence>
<dbReference type="EMBL" id="JAPESX010000113">
    <property type="protein sequence ID" value="KAJ8123200.1"/>
    <property type="molecule type" value="Genomic_DNA"/>
</dbReference>
<name>A0ACC2J6T0_9PEZI</name>
<accession>A0ACC2J6T0</accession>
<organism evidence="1 2">
    <name type="scientific">Nemania bipapillata</name>
    <dbReference type="NCBI Taxonomy" id="110536"/>
    <lineage>
        <taxon>Eukaryota</taxon>
        <taxon>Fungi</taxon>
        <taxon>Dikarya</taxon>
        <taxon>Ascomycota</taxon>
        <taxon>Pezizomycotina</taxon>
        <taxon>Sordariomycetes</taxon>
        <taxon>Xylariomycetidae</taxon>
        <taxon>Xylariales</taxon>
        <taxon>Xylariaceae</taxon>
        <taxon>Nemania</taxon>
    </lineage>
</organism>
<evidence type="ECO:0000313" key="2">
    <source>
        <dbReference type="Proteomes" id="UP001153334"/>
    </source>
</evidence>
<keyword evidence="2" id="KW-1185">Reference proteome</keyword>
<reference evidence="1" key="1">
    <citation type="submission" date="2022-11" db="EMBL/GenBank/DDBJ databases">
        <title>Genome Sequence of Nemania bipapillata.</title>
        <authorList>
            <person name="Buettner E."/>
        </authorList>
    </citation>
    <scope>NUCLEOTIDE SEQUENCE</scope>
    <source>
        <strain evidence="1">CP14</strain>
    </source>
</reference>
<proteinExistence type="predicted"/>